<name>A0A2C4RDY7_9BACI</name>
<dbReference type="Pfam" id="PF05922">
    <property type="entry name" value="Inhibitor_I9"/>
    <property type="match status" value="1"/>
</dbReference>
<reference evidence="12 13" key="1">
    <citation type="submission" date="2017-09" db="EMBL/GenBank/DDBJ databases">
        <title>Large-scale bioinformatics analysis of Bacillus genomes uncovers conserved roles of natural products in bacterial physiology.</title>
        <authorList>
            <consortium name="Agbiome Team Llc"/>
            <person name="Bleich R.M."/>
            <person name="Grubbs K.J."/>
            <person name="Santa Maria K.C."/>
            <person name="Allen S.E."/>
            <person name="Farag S."/>
            <person name="Shank E.A."/>
            <person name="Bowers A."/>
        </authorList>
    </citation>
    <scope>NUCLEOTIDE SEQUENCE [LARGE SCALE GENOMIC DNA]</scope>
    <source>
        <strain evidence="12 13">AFS044250</strain>
    </source>
</reference>
<evidence type="ECO:0000256" key="1">
    <source>
        <dbReference type="ARBA" id="ARBA00011073"/>
    </source>
</evidence>
<gene>
    <name evidence="12" type="ORF">COF40_00625</name>
</gene>
<feature type="signal peptide" evidence="11">
    <location>
        <begin position="1"/>
        <end position="28"/>
    </location>
</feature>
<proteinExistence type="inferred from homology"/>
<comment type="similarity">
    <text evidence="1 9 10">Belongs to the peptidase S8 family.</text>
</comment>
<sequence length="1303" mass="143770">MKNKNRFVTGIVTAGVLFSTALPFNVLAENPINQIDSANAHSLLSKLSKEQRLALQTVDANPGFTISSDINTSSSEPVNIIVEFQTAPVKINELKQKAKGLQAAPENIQARIDQEHEEFQEGLKRLHQFSPSVKSGNFQSVQIKRSYKHAINGVAMTLPANTVEDLLRIGVVKRIWKDYEVKLNLPKQAEQKAPQKLTDSIPQIGVDKLHSKGITGKGIKVGVLDTGIDYNHPDLKDVYKGYRAKSGEDSSKIDPNSVKGWDFINNDADPMETTYSEWQQSGAPEFDNRGSAFYTSHGTHVAGIVSAQKKNKSDSAVKGVAPDIELYNYRVLGPYGSGDSSGIIAAIDKSISDGMNVINLSLGDDSNNSLDPTSIAVNNAMLSGDEKIANAKQAGAKAVIIYNNVDGEIPFYVGESTKYIPAFRLTKEDGEKLKAQIEQGNTSFTFDELSYIQTEGDHLADFSSRGPVTANDDIKPDITAPGVAVLSTVPEYINDPQEGENYDVSYERMQGTSMASPHIAGVAALILQEHPEYSPFDVKASLMNTADDLKEKYSVYEVEAGRVDAYNAVHTETSFKVLDTTQTVVNDEVIEVPEETGSIAFGKFYQKDGEALEQKRNIKVANHNKQEKKEFKTEISYTPASSTINDATANGVKVSVPETITLNAGKSDEIEAKINVPAGVKQGRYEGYIHITNTKNKEETYQIPFSIRVSEPGIENALLSRKAISTDTSKFNPYGESYVHGAFQLNSPLETLDLIVKDSKTNKALGFIGTLNTSGLKTDVYYYLDSFFNGKVYPFTNDPTKPIGDEKINLPEGDYTIEFVGYDKAGKARVKGDYVVIDNTPPEVKLTGLKPGIYELNEENYTVEDGKKALWIKGNVYDSNVDYLKGKGLNITQEANGVMYYDYSPYLHKFLPIDANGNFKVGITPDSIRTEGPMNTGVYIFDYATAGPDYPSGVNNYWFIPQGAQYAKTSYDKKEVYKNDELTVTLNAKHVKQFVAGEFNVKFLEENFKFANAKLNPAFEKLLSEKGVTAKVNEPKLEAGSVTVGGSIDDKNFAGLDGDFPFIDVTFKVENDEFYEANAQLELPIFVYWKQGETEPNRMRVLQDQTFSVMSLNSLVEGNIKPGAFLNERGYLDEKLDYTKLGVKVYATDSYRHKFEGSLDKYGYFKLNGLPVNNRDYNLYVEVPGHLTSRLTTKLGTEKDGKLLGQYYYARPDENLAGDVNGDKVIDIKDAEIIASNYGKKGVSVKGGDLNNNGIVDEKDIRFVEKNFLKKGPDASKSQTPVEKSKSGTLADILKKLGLTPKK</sequence>
<protein>
    <submittedName>
        <fullName evidence="12">Peptidase S8</fullName>
    </submittedName>
</protein>
<dbReference type="InterPro" id="IPR016134">
    <property type="entry name" value="Dockerin_dom"/>
</dbReference>
<evidence type="ECO:0000256" key="9">
    <source>
        <dbReference type="PROSITE-ProRule" id="PRU01240"/>
    </source>
</evidence>
<accession>A0A2C4RDY7</accession>
<dbReference type="PROSITE" id="PS00138">
    <property type="entry name" value="SUBTILASE_SER"/>
    <property type="match status" value="1"/>
</dbReference>
<organism evidence="12 13">
    <name type="scientific">Bacillus toyonensis</name>
    <dbReference type="NCBI Taxonomy" id="155322"/>
    <lineage>
        <taxon>Bacteria</taxon>
        <taxon>Bacillati</taxon>
        <taxon>Bacillota</taxon>
        <taxon>Bacilli</taxon>
        <taxon>Bacillales</taxon>
        <taxon>Bacillaceae</taxon>
        <taxon>Bacillus</taxon>
        <taxon>Bacillus cereus group</taxon>
    </lineage>
</organism>
<evidence type="ECO:0000256" key="11">
    <source>
        <dbReference type="SAM" id="SignalP"/>
    </source>
</evidence>
<keyword evidence="3" id="KW-0964">Secreted</keyword>
<evidence type="ECO:0000256" key="7">
    <source>
        <dbReference type="ARBA" id="ARBA00022825"/>
    </source>
</evidence>
<dbReference type="Pfam" id="PF02225">
    <property type="entry name" value="PA"/>
    <property type="match status" value="1"/>
</dbReference>
<dbReference type="GO" id="GO:0006508">
    <property type="term" value="P:proteolysis"/>
    <property type="evidence" value="ECO:0007669"/>
    <property type="project" value="UniProtKB-KW"/>
</dbReference>
<evidence type="ECO:0000256" key="4">
    <source>
        <dbReference type="ARBA" id="ARBA00022670"/>
    </source>
</evidence>
<dbReference type="PROSITE" id="PS00137">
    <property type="entry name" value="SUBTILASE_HIS"/>
    <property type="match status" value="1"/>
</dbReference>
<dbReference type="PROSITE" id="PS51892">
    <property type="entry name" value="SUBTILASE"/>
    <property type="match status" value="1"/>
</dbReference>
<dbReference type="PANTHER" id="PTHR43806">
    <property type="entry name" value="PEPTIDASE S8"/>
    <property type="match status" value="1"/>
</dbReference>
<dbReference type="PROSITE" id="PS00136">
    <property type="entry name" value="SUBTILASE_ASP"/>
    <property type="match status" value="1"/>
</dbReference>
<dbReference type="GO" id="GO:0000272">
    <property type="term" value="P:polysaccharide catabolic process"/>
    <property type="evidence" value="ECO:0007669"/>
    <property type="project" value="InterPro"/>
</dbReference>
<dbReference type="RefSeq" id="WP_100063606.1">
    <property type="nucleotide sequence ID" value="NZ_NUSQ01000005.1"/>
</dbReference>
<dbReference type="Gene3D" id="2.60.40.4130">
    <property type="match status" value="1"/>
</dbReference>
<dbReference type="InterPro" id="IPR010259">
    <property type="entry name" value="S8pro/Inhibitor_I9"/>
</dbReference>
<dbReference type="InterPro" id="IPR010435">
    <property type="entry name" value="C5a/SBT2-like_Fn3"/>
</dbReference>
<dbReference type="Pfam" id="PF00082">
    <property type="entry name" value="Peptidase_S8"/>
    <property type="match status" value="1"/>
</dbReference>
<dbReference type="GO" id="GO:0016020">
    <property type="term" value="C:membrane"/>
    <property type="evidence" value="ECO:0007669"/>
    <property type="project" value="InterPro"/>
</dbReference>
<keyword evidence="4 9" id="KW-0645">Protease</keyword>
<dbReference type="Gene3D" id="3.40.50.200">
    <property type="entry name" value="Peptidase S8/S53 domain"/>
    <property type="match status" value="1"/>
</dbReference>
<dbReference type="CDD" id="cd08547">
    <property type="entry name" value="Type_II_cohesin"/>
    <property type="match status" value="1"/>
</dbReference>
<dbReference type="PRINTS" id="PR00723">
    <property type="entry name" value="SUBTILISIN"/>
</dbReference>
<evidence type="ECO:0000256" key="6">
    <source>
        <dbReference type="ARBA" id="ARBA00022801"/>
    </source>
</evidence>
<keyword evidence="2" id="KW-0134">Cell wall</keyword>
<dbReference type="InterPro" id="IPR046450">
    <property type="entry name" value="PA_dom_sf"/>
</dbReference>
<dbReference type="InterPro" id="IPR023828">
    <property type="entry name" value="Peptidase_S8_Ser-AS"/>
</dbReference>
<dbReference type="EMBL" id="NUSQ01000005">
    <property type="protein sequence ID" value="PHD74862.1"/>
    <property type="molecule type" value="Genomic_DNA"/>
</dbReference>
<dbReference type="InterPro" id="IPR036439">
    <property type="entry name" value="Dockerin_dom_sf"/>
</dbReference>
<dbReference type="SUPFAM" id="SSF52025">
    <property type="entry name" value="PA domain"/>
    <property type="match status" value="1"/>
</dbReference>
<dbReference type="CDD" id="cd14254">
    <property type="entry name" value="Dockerin_II"/>
    <property type="match status" value="1"/>
</dbReference>
<evidence type="ECO:0000256" key="8">
    <source>
        <dbReference type="PIRSR" id="PIRSR615500-1"/>
    </source>
</evidence>
<keyword evidence="5 11" id="KW-0732">Signal</keyword>
<feature type="active site" description="Charge relay system" evidence="8 9">
    <location>
        <position position="513"/>
    </location>
</feature>
<dbReference type="PANTHER" id="PTHR43806:SF65">
    <property type="entry name" value="SERINE PROTEASE APRX"/>
    <property type="match status" value="1"/>
</dbReference>
<feature type="active site" description="Charge relay system" evidence="8 9">
    <location>
        <position position="225"/>
    </location>
</feature>
<keyword evidence="6 9" id="KW-0378">Hydrolase</keyword>
<dbReference type="InterPro" id="IPR034213">
    <property type="entry name" value="S8_Vpr-like"/>
</dbReference>
<dbReference type="InterPro" id="IPR036852">
    <property type="entry name" value="Peptidase_S8/S53_dom_sf"/>
</dbReference>
<comment type="caution">
    <text evidence="12">The sequence shown here is derived from an EMBL/GenBank/DDBJ whole genome shotgun (WGS) entry which is preliminary data.</text>
</comment>
<keyword evidence="7 9" id="KW-0720">Serine protease</keyword>
<dbReference type="InterPro" id="IPR000209">
    <property type="entry name" value="Peptidase_S8/S53_dom"/>
</dbReference>
<dbReference type="InterPro" id="IPR003137">
    <property type="entry name" value="PA_domain"/>
</dbReference>
<evidence type="ECO:0000313" key="13">
    <source>
        <dbReference type="Proteomes" id="UP000225997"/>
    </source>
</evidence>
<dbReference type="Proteomes" id="UP000225997">
    <property type="component" value="Unassembled WGS sequence"/>
</dbReference>
<evidence type="ECO:0000256" key="3">
    <source>
        <dbReference type="ARBA" id="ARBA00022525"/>
    </source>
</evidence>
<evidence type="ECO:0000256" key="10">
    <source>
        <dbReference type="RuleBase" id="RU003355"/>
    </source>
</evidence>
<feature type="chain" id="PRO_5011931275" evidence="11">
    <location>
        <begin position="29"/>
        <end position="1303"/>
    </location>
</feature>
<dbReference type="CDD" id="cd07474">
    <property type="entry name" value="Peptidases_S8_subtilisin_Vpr-like"/>
    <property type="match status" value="1"/>
</dbReference>
<dbReference type="InterPro" id="IPR050131">
    <property type="entry name" value="Peptidase_S8_subtilisin-like"/>
</dbReference>
<dbReference type="GO" id="GO:0004252">
    <property type="term" value="F:serine-type endopeptidase activity"/>
    <property type="evidence" value="ECO:0007669"/>
    <property type="project" value="UniProtKB-UniRule"/>
</dbReference>
<evidence type="ECO:0000256" key="5">
    <source>
        <dbReference type="ARBA" id="ARBA00022729"/>
    </source>
</evidence>
<dbReference type="InterPro" id="IPR023827">
    <property type="entry name" value="Peptidase_S8_Asp-AS"/>
</dbReference>
<feature type="active site" description="Charge relay system" evidence="8 9">
    <location>
        <position position="297"/>
    </location>
</feature>
<evidence type="ECO:0000313" key="12">
    <source>
        <dbReference type="EMBL" id="PHD74862.1"/>
    </source>
</evidence>
<dbReference type="SUPFAM" id="SSF63446">
    <property type="entry name" value="Type I dockerin domain"/>
    <property type="match status" value="1"/>
</dbReference>
<evidence type="ECO:0000256" key="2">
    <source>
        <dbReference type="ARBA" id="ARBA00022512"/>
    </source>
</evidence>
<dbReference type="PROSITE" id="PS51766">
    <property type="entry name" value="DOCKERIN"/>
    <property type="match status" value="1"/>
</dbReference>
<dbReference type="InterPro" id="IPR015500">
    <property type="entry name" value="Peptidase_S8_subtilisin-rel"/>
</dbReference>
<dbReference type="SUPFAM" id="SSF52743">
    <property type="entry name" value="Subtilisin-like"/>
    <property type="match status" value="1"/>
</dbReference>
<dbReference type="Pfam" id="PF06280">
    <property type="entry name" value="fn3_5"/>
    <property type="match status" value="1"/>
</dbReference>
<dbReference type="InterPro" id="IPR022398">
    <property type="entry name" value="Peptidase_S8_His-AS"/>
</dbReference>